<dbReference type="STRING" id="36166.T1GVZ7"/>
<feature type="transmembrane region" description="Helical" evidence="4">
    <location>
        <begin position="116"/>
        <end position="137"/>
    </location>
</feature>
<dbReference type="OMA" id="RTHIFEY"/>
<dbReference type="Proteomes" id="UP000015102">
    <property type="component" value="Unassembled WGS sequence"/>
</dbReference>
<feature type="transmembrane region" description="Helical" evidence="4">
    <location>
        <begin position="231"/>
        <end position="250"/>
    </location>
</feature>
<feature type="transmembrane region" description="Helical" evidence="4">
    <location>
        <begin position="191"/>
        <end position="210"/>
    </location>
</feature>
<dbReference type="GO" id="GO:0008235">
    <property type="term" value="F:metalloexopeptidase activity"/>
    <property type="evidence" value="ECO:0007669"/>
    <property type="project" value="InterPro"/>
</dbReference>
<dbReference type="GO" id="GO:0005783">
    <property type="term" value="C:endoplasmic reticulum"/>
    <property type="evidence" value="ECO:0007669"/>
    <property type="project" value="UniProtKB-SubCell"/>
</dbReference>
<evidence type="ECO:0000256" key="3">
    <source>
        <dbReference type="ARBA" id="ARBA00022824"/>
    </source>
</evidence>
<feature type="domain" description="Endoplasmic reticulum metallopeptidase 1-like C-terminal" evidence="5">
    <location>
        <begin position="357"/>
        <end position="528"/>
    </location>
</feature>
<evidence type="ECO:0000313" key="7">
    <source>
        <dbReference type="Proteomes" id="UP000015102"/>
    </source>
</evidence>
<keyword evidence="4" id="KW-0472">Membrane</keyword>
<dbReference type="PANTHER" id="PTHR12147">
    <property type="entry name" value="METALLOPEPTIDASE M28 FAMILY MEMBER"/>
    <property type="match status" value="1"/>
</dbReference>
<accession>T1GVZ7</accession>
<dbReference type="Pfam" id="PF22248">
    <property type="entry name" value="ERMP1_C"/>
    <property type="match status" value="1"/>
</dbReference>
<dbReference type="GO" id="GO:0006508">
    <property type="term" value="P:proteolysis"/>
    <property type="evidence" value="ECO:0007669"/>
    <property type="project" value="InterPro"/>
</dbReference>
<dbReference type="HOGENOM" id="CLU_007536_1_0_1"/>
<feature type="transmembrane region" description="Helical" evidence="4">
    <location>
        <begin position="256"/>
        <end position="275"/>
    </location>
</feature>
<comment type="subcellular location">
    <subcellularLocation>
        <location evidence="1">Endoplasmic reticulum</location>
    </subcellularLocation>
</comment>
<dbReference type="PANTHER" id="PTHR12147:SF22">
    <property type="entry name" value="ENDOPLASMIC RETICULUM METALLOPEPTIDASE 1"/>
    <property type="match status" value="1"/>
</dbReference>
<dbReference type="AlphaFoldDB" id="T1GVZ7"/>
<evidence type="ECO:0000256" key="4">
    <source>
        <dbReference type="SAM" id="Phobius"/>
    </source>
</evidence>
<keyword evidence="4" id="KW-1133">Transmembrane helix</keyword>
<sequence>MRHYHQSVVNPFATTLGEEIFQAGLLPSDTDFRIFRDHGHVPGLDFDFMTTDSPIILNTTNLMKFLEEPFKTQEITCLLWSIANGKELEDPEPYAEGHVIFYDVCGWFLVFYTKTVGIALNYTFSVIGLIAITASVWSMAKKCGQSNLTVAKNFGIIFAIQLVSVLLAIGLNFAMAAFMDAVGSPLVWYGHPWALFGLYVCPTLFGLALLPSLYLEHTRKEILSLNAKSQLFAHSNCVVMILFTIIGTAMGIRSSYIFMLGVLFHTICIILNLLTMFQNKQFLWIFWNIMSQILPFLYFAYLGTFLIRTLIPMKGRGGMSGNPEIHICLLCFVFTWLATGFLTPVLYLFKMTRTITLNKIISENKNLILNEIGEDCKNEVLCKFPFFNHRWFKNRNSAYYFKAETQPKLPYFPKLTLKNKQTSSGKVKYEFQLTGPHHMGIFLAPVENSKISSWTFNTTMLDKNWKPPYFMYMSWGVDSSPYEFFVELETQSSNEPVLEIGIGGHWIFEPELFTEEYKQFLGLFPKFV</sequence>
<keyword evidence="4" id="KW-0812">Transmembrane</keyword>
<keyword evidence="7" id="KW-1185">Reference proteome</keyword>
<name>T1GVZ7_MEGSC</name>
<feature type="transmembrane region" description="Helical" evidence="4">
    <location>
        <begin position="158"/>
        <end position="179"/>
    </location>
</feature>
<dbReference type="EMBL" id="CAQQ02117515">
    <property type="status" value="NOT_ANNOTATED_CDS"/>
    <property type="molecule type" value="Genomic_DNA"/>
</dbReference>
<feature type="transmembrane region" description="Helical" evidence="4">
    <location>
        <begin position="282"/>
        <end position="307"/>
    </location>
</feature>
<dbReference type="EnsemblMetazoa" id="MESCA007965-RA">
    <property type="protein sequence ID" value="MESCA007965-PA"/>
    <property type="gene ID" value="MESCA007965"/>
</dbReference>
<evidence type="ECO:0000256" key="1">
    <source>
        <dbReference type="ARBA" id="ARBA00004240"/>
    </source>
</evidence>
<reference evidence="7" key="1">
    <citation type="submission" date="2013-02" db="EMBL/GenBank/DDBJ databases">
        <authorList>
            <person name="Hughes D."/>
        </authorList>
    </citation>
    <scope>NUCLEOTIDE SEQUENCE</scope>
    <source>
        <strain>Durham</strain>
        <strain evidence="7">NC isolate 2 -- Noor lab</strain>
    </source>
</reference>
<feature type="transmembrane region" description="Helical" evidence="4">
    <location>
        <begin position="327"/>
        <end position="349"/>
    </location>
</feature>
<evidence type="ECO:0000259" key="5">
    <source>
        <dbReference type="Pfam" id="PF22248"/>
    </source>
</evidence>
<reference evidence="6" key="2">
    <citation type="submission" date="2015-06" db="UniProtKB">
        <authorList>
            <consortium name="EnsemblMetazoa"/>
        </authorList>
    </citation>
    <scope>IDENTIFICATION</scope>
</reference>
<dbReference type="InterPro" id="IPR053973">
    <property type="entry name" value="ERMP1-like_C"/>
</dbReference>
<comment type="similarity">
    <text evidence="2">Belongs to the peptidase M28 family.</text>
</comment>
<evidence type="ECO:0000313" key="6">
    <source>
        <dbReference type="EnsemblMetazoa" id="MESCA007965-PA"/>
    </source>
</evidence>
<dbReference type="InterPro" id="IPR045175">
    <property type="entry name" value="M28_fam"/>
</dbReference>
<proteinExistence type="inferred from homology"/>
<dbReference type="EMBL" id="CAQQ02117514">
    <property type="status" value="NOT_ANNOTATED_CDS"/>
    <property type="molecule type" value="Genomic_DNA"/>
</dbReference>
<protein>
    <recommendedName>
        <fullName evidence="5">Endoplasmic reticulum metallopeptidase 1-like C-terminal domain-containing protein</fullName>
    </recommendedName>
</protein>
<evidence type="ECO:0000256" key="2">
    <source>
        <dbReference type="ARBA" id="ARBA00010918"/>
    </source>
</evidence>
<organism evidence="6 7">
    <name type="scientific">Megaselia scalaris</name>
    <name type="common">Humpbacked fly</name>
    <name type="synonym">Phora scalaris</name>
    <dbReference type="NCBI Taxonomy" id="36166"/>
    <lineage>
        <taxon>Eukaryota</taxon>
        <taxon>Metazoa</taxon>
        <taxon>Ecdysozoa</taxon>
        <taxon>Arthropoda</taxon>
        <taxon>Hexapoda</taxon>
        <taxon>Insecta</taxon>
        <taxon>Pterygota</taxon>
        <taxon>Neoptera</taxon>
        <taxon>Endopterygota</taxon>
        <taxon>Diptera</taxon>
        <taxon>Brachycera</taxon>
        <taxon>Muscomorpha</taxon>
        <taxon>Platypezoidea</taxon>
        <taxon>Phoridae</taxon>
        <taxon>Megaseliini</taxon>
        <taxon>Megaselia</taxon>
    </lineage>
</organism>
<keyword evidence="3" id="KW-0256">Endoplasmic reticulum</keyword>